<keyword evidence="1" id="KW-0328">Glycosyltransferase</keyword>
<evidence type="ECO:0000259" key="4">
    <source>
        <dbReference type="Pfam" id="PF06722"/>
    </source>
</evidence>
<dbReference type="PANTHER" id="PTHR48050:SF13">
    <property type="entry name" value="STEROL 3-BETA-GLUCOSYLTRANSFERASE UGT80A2"/>
    <property type="match status" value="1"/>
</dbReference>
<dbReference type="AlphaFoldDB" id="A0A4V2YGP4"/>
<organism evidence="6 7">
    <name type="scientific">Kribbella turkmenica</name>
    <dbReference type="NCBI Taxonomy" id="2530375"/>
    <lineage>
        <taxon>Bacteria</taxon>
        <taxon>Bacillati</taxon>
        <taxon>Actinomycetota</taxon>
        <taxon>Actinomycetes</taxon>
        <taxon>Propionibacteriales</taxon>
        <taxon>Kribbellaceae</taxon>
        <taxon>Kribbella</taxon>
    </lineage>
</organism>
<feature type="domain" description="Erythromycin biosynthesis protein CIII-like C-terminal" evidence="4">
    <location>
        <begin position="250"/>
        <end position="374"/>
    </location>
</feature>
<evidence type="ECO:0000313" key="6">
    <source>
        <dbReference type="EMBL" id="TDD27837.1"/>
    </source>
</evidence>
<dbReference type="EMBL" id="SMKR01000029">
    <property type="protein sequence ID" value="TDD27837.1"/>
    <property type="molecule type" value="Genomic_DNA"/>
</dbReference>
<evidence type="ECO:0000256" key="3">
    <source>
        <dbReference type="SAM" id="MobiDB-lite"/>
    </source>
</evidence>
<dbReference type="SUPFAM" id="SSF53756">
    <property type="entry name" value="UDP-Glycosyltransferase/glycogen phosphorylase"/>
    <property type="match status" value="1"/>
</dbReference>
<dbReference type="GO" id="GO:0017000">
    <property type="term" value="P:antibiotic biosynthetic process"/>
    <property type="evidence" value="ECO:0007669"/>
    <property type="project" value="UniProtKB-ARBA"/>
</dbReference>
<dbReference type="CDD" id="cd03784">
    <property type="entry name" value="GT1_Gtf-like"/>
    <property type="match status" value="1"/>
</dbReference>
<gene>
    <name evidence="6" type="ORF">E1218_09225</name>
</gene>
<feature type="domain" description="Glycosyltransferase subfamily 4-like N-terminal" evidence="5">
    <location>
        <begin position="48"/>
        <end position="199"/>
    </location>
</feature>
<evidence type="ECO:0000256" key="2">
    <source>
        <dbReference type="ARBA" id="ARBA00022679"/>
    </source>
</evidence>
<evidence type="ECO:0000256" key="1">
    <source>
        <dbReference type="ARBA" id="ARBA00022676"/>
    </source>
</evidence>
<feature type="compositionally biased region" description="Basic and acidic residues" evidence="3">
    <location>
        <begin position="397"/>
        <end position="410"/>
    </location>
</feature>
<dbReference type="InterPro" id="IPR010610">
    <property type="entry name" value="EryCIII-like_C"/>
</dbReference>
<dbReference type="Pfam" id="PF06722">
    <property type="entry name" value="EryCIII-like_C"/>
    <property type="match status" value="1"/>
</dbReference>
<dbReference type="PANTHER" id="PTHR48050">
    <property type="entry name" value="STEROL 3-BETA-GLUCOSYLTRANSFERASE"/>
    <property type="match status" value="1"/>
</dbReference>
<sequence>MQDVIRPPQRSGCSTSCGRCCPPPEKGTAMARILIVTWDGGGNVPPMLGIGAELRDRGHDVRVLGHPQQRATVEEYGLAFAPYVHALPWTPERIGSGLAFLTSSLKLFTDPRPAEDVRAVLRHRPADLLLVDCMSLAALRATARSNLPTVVLVHVFHSFLTSGWARGPIGAVATLRGMRPGPLWTAADRVLVASDRELDPTGAGPLPTNVRYTGVVQDRNIRQAASPSPAVLVSMSTMDCPGQAGTLQAVFDALADLSVRAVATTGGAVDPAALTVPANVDVHRYLPHDEVMPKVSLVVGHGGHSTTMRALAHGLPLLVLPLFPKGDQPAVAAAVTNAGAGLMLPPTAPPARIREAIHTLLSNGPHRAAARSIGTRLRTQDGASAAVTEIEAVLNARPEELRTGRAHEEPSSGEDSSAPT</sequence>
<keyword evidence="2 6" id="KW-0808">Transferase</keyword>
<accession>A0A4V2YGP4</accession>
<dbReference type="InterPro" id="IPR002213">
    <property type="entry name" value="UDP_glucos_trans"/>
</dbReference>
<keyword evidence="7" id="KW-1185">Reference proteome</keyword>
<comment type="caution">
    <text evidence="6">The sequence shown here is derived from an EMBL/GenBank/DDBJ whole genome shotgun (WGS) entry which is preliminary data.</text>
</comment>
<dbReference type="GO" id="GO:0008194">
    <property type="term" value="F:UDP-glycosyltransferase activity"/>
    <property type="evidence" value="ECO:0007669"/>
    <property type="project" value="InterPro"/>
</dbReference>
<evidence type="ECO:0000259" key="5">
    <source>
        <dbReference type="Pfam" id="PF13579"/>
    </source>
</evidence>
<dbReference type="Proteomes" id="UP000295172">
    <property type="component" value="Unassembled WGS sequence"/>
</dbReference>
<evidence type="ECO:0000313" key="7">
    <source>
        <dbReference type="Proteomes" id="UP000295172"/>
    </source>
</evidence>
<protein>
    <submittedName>
        <fullName evidence="6">Glycosyltransferase</fullName>
    </submittedName>
</protein>
<dbReference type="GO" id="GO:0016758">
    <property type="term" value="F:hexosyltransferase activity"/>
    <property type="evidence" value="ECO:0007669"/>
    <property type="project" value="UniProtKB-ARBA"/>
</dbReference>
<dbReference type="Gene3D" id="3.40.50.2000">
    <property type="entry name" value="Glycogen Phosphorylase B"/>
    <property type="match status" value="2"/>
</dbReference>
<reference evidence="6 7" key="1">
    <citation type="submission" date="2019-02" db="EMBL/GenBank/DDBJ databases">
        <title>Draft genome sequences of novel Actinobacteria.</title>
        <authorList>
            <person name="Sahin N."/>
            <person name="Ay H."/>
            <person name="Saygin H."/>
        </authorList>
    </citation>
    <scope>NUCLEOTIDE SEQUENCE [LARGE SCALE GENOMIC DNA]</scope>
    <source>
        <strain evidence="6 7">16K104</strain>
    </source>
</reference>
<dbReference type="InterPro" id="IPR050426">
    <property type="entry name" value="Glycosyltransferase_28"/>
</dbReference>
<dbReference type="OrthoDB" id="6620093at2"/>
<dbReference type="InterPro" id="IPR028098">
    <property type="entry name" value="Glyco_trans_4-like_N"/>
</dbReference>
<proteinExistence type="predicted"/>
<dbReference type="Pfam" id="PF13579">
    <property type="entry name" value="Glyco_trans_4_4"/>
    <property type="match status" value="1"/>
</dbReference>
<name>A0A4V2YGP4_9ACTN</name>
<feature type="region of interest" description="Disordered" evidence="3">
    <location>
        <begin position="397"/>
        <end position="420"/>
    </location>
</feature>